<dbReference type="RefSeq" id="WP_345228363.1">
    <property type="nucleotide sequence ID" value="NZ_BAAAXE010000015.1"/>
</dbReference>
<dbReference type="Pfam" id="PF04149">
    <property type="entry name" value="DUF397"/>
    <property type="match status" value="1"/>
</dbReference>
<evidence type="ECO:0000313" key="2">
    <source>
        <dbReference type="EMBL" id="MFB9521575.1"/>
    </source>
</evidence>
<evidence type="ECO:0000313" key="3">
    <source>
        <dbReference type="Proteomes" id="UP001589718"/>
    </source>
</evidence>
<dbReference type="EMBL" id="JBHMCR010000009">
    <property type="protein sequence ID" value="MFB9521575.1"/>
    <property type="molecule type" value="Genomic_DNA"/>
</dbReference>
<protein>
    <submittedName>
        <fullName evidence="2">DUF397 domain-containing protein</fullName>
    </submittedName>
</protein>
<evidence type="ECO:0000259" key="1">
    <source>
        <dbReference type="Pfam" id="PF04149"/>
    </source>
</evidence>
<reference evidence="2 3" key="1">
    <citation type="submission" date="2024-09" db="EMBL/GenBank/DDBJ databases">
        <authorList>
            <person name="Sun Q."/>
            <person name="Mori K."/>
        </authorList>
    </citation>
    <scope>NUCLEOTIDE SEQUENCE [LARGE SCALE GENOMIC DNA]</scope>
    <source>
        <strain evidence="2 3">JCM 4362</strain>
    </source>
</reference>
<comment type="caution">
    <text evidence="2">The sequence shown here is derived from an EMBL/GenBank/DDBJ whole genome shotgun (WGS) entry which is preliminary data.</text>
</comment>
<name>A0ABV5PEE3_STRCM</name>
<keyword evidence="3" id="KW-1185">Reference proteome</keyword>
<accession>A0ABV5PEE3</accession>
<proteinExistence type="predicted"/>
<dbReference type="InterPro" id="IPR007278">
    <property type="entry name" value="DUF397"/>
</dbReference>
<sequence>MTASPDFAFVKTQACRDAQVNNCAEVATNRPGVVAVRSTLRPDVVVEFSREEWADLTAAVGAGEFAA</sequence>
<dbReference type="Proteomes" id="UP001589718">
    <property type="component" value="Unassembled WGS sequence"/>
</dbReference>
<organism evidence="2 3">
    <name type="scientific">Streptomyces cremeus</name>
    <dbReference type="NCBI Taxonomy" id="66881"/>
    <lineage>
        <taxon>Bacteria</taxon>
        <taxon>Bacillati</taxon>
        <taxon>Actinomycetota</taxon>
        <taxon>Actinomycetes</taxon>
        <taxon>Kitasatosporales</taxon>
        <taxon>Streptomycetaceae</taxon>
        <taxon>Streptomyces</taxon>
    </lineage>
</organism>
<gene>
    <name evidence="2" type="ORF">ACFFTU_16650</name>
</gene>
<feature type="domain" description="DUF397" evidence="1">
    <location>
        <begin position="10"/>
        <end position="60"/>
    </location>
</feature>